<gene>
    <name evidence="2" type="ORF">LSALG_LOCUS9168</name>
</gene>
<dbReference type="EMBL" id="OX465077">
    <property type="protein sequence ID" value="CAI9268759.1"/>
    <property type="molecule type" value="Genomic_DNA"/>
</dbReference>
<name>A0AA35V1Q3_LACSI</name>
<accession>A0AA35V1Q3</accession>
<feature type="region of interest" description="Disordered" evidence="1">
    <location>
        <begin position="140"/>
        <end position="163"/>
    </location>
</feature>
<organism evidence="2 3">
    <name type="scientific">Lactuca saligna</name>
    <name type="common">Willowleaf lettuce</name>
    <dbReference type="NCBI Taxonomy" id="75948"/>
    <lineage>
        <taxon>Eukaryota</taxon>
        <taxon>Viridiplantae</taxon>
        <taxon>Streptophyta</taxon>
        <taxon>Embryophyta</taxon>
        <taxon>Tracheophyta</taxon>
        <taxon>Spermatophyta</taxon>
        <taxon>Magnoliopsida</taxon>
        <taxon>eudicotyledons</taxon>
        <taxon>Gunneridae</taxon>
        <taxon>Pentapetalae</taxon>
        <taxon>asterids</taxon>
        <taxon>campanulids</taxon>
        <taxon>Asterales</taxon>
        <taxon>Asteraceae</taxon>
        <taxon>Cichorioideae</taxon>
        <taxon>Cichorieae</taxon>
        <taxon>Lactucinae</taxon>
        <taxon>Lactuca</taxon>
    </lineage>
</organism>
<reference evidence="2" key="1">
    <citation type="submission" date="2023-04" db="EMBL/GenBank/DDBJ databases">
        <authorList>
            <person name="Vijverberg K."/>
            <person name="Xiong W."/>
            <person name="Schranz E."/>
        </authorList>
    </citation>
    <scope>NUCLEOTIDE SEQUENCE</scope>
</reference>
<protein>
    <submittedName>
        <fullName evidence="2">Uncharacterized protein</fullName>
    </submittedName>
</protein>
<dbReference type="AlphaFoldDB" id="A0AA35V1Q3"/>
<keyword evidence="3" id="KW-1185">Reference proteome</keyword>
<dbReference type="PANTHER" id="PTHR31973:SF189">
    <property type="entry name" value="TRANSPOSASE, MUDR, PLANT, MULE TRANSPOSASE DOMAIN PROTEIN-RELATED"/>
    <property type="match status" value="1"/>
</dbReference>
<proteinExistence type="predicted"/>
<dbReference type="PANTHER" id="PTHR31973">
    <property type="entry name" value="POLYPROTEIN, PUTATIVE-RELATED"/>
    <property type="match status" value="1"/>
</dbReference>
<dbReference type="Proteomes" id="UP001177003">
    <property type="component" value="Chromosome 1"/>
</dbReference>
<evidence type="ECO:0000313" key="3">
    <source>
        <dbReference type="Proteomes" id="UP001177003"/>
    </source>
</evidence>
<sequence length="234" mass="25636">MSSQHKGLIEAVKAVIPCAEHRQCVRNIIANFKKMFAGAMLENLFGRLDPKTWSRAFDEVGKAYVAVENSLSESFNVVVVEARRKPIITFLEEIRENYNKTYLNNMLPMNDSNIWPDTSFTPPLPPQRRRMHGRHIVKRKRDVSERMGKHNVSKKGRVNGGVGGEGGGLHGGVGGEGGGVHDVPMSGGGVNSRGVCGAVRTRKPSERLLKTKLAKAVYGKNGEGSSTKNPMDID</sequence>
<evidence type="ECO:0000313" key="2">
    <source>
        <dbReference type="EMBL" id="CAI9268759.1"/>
    </source>
</evidence>
<evidence type="ECO:0000256" key="1">
    <source>
        <dbReference type="SAM" id="MobiDB-lite"/>
    </source>
</evidence>